<dbReference type="PANTHER" id="PTHR28491">
    <property type="entry name" value="UPF0688 PROTEIN C1ORF174"/>
    <property type="match status" value="1"/>
</dbReference>
<feature type="region of interest" description="Disordered" evidence="4">
    <location>
        <begin position="141"/>
        <end position="177"/>
    </location>
</feature>
<evidence type="ECO:0000313" key="5">
    <source>
        <dbReference type="Proteomes" id="UP000515152"/>
    </source>
</evidence>
<protein>
    <submittedName>
        <fullName evidence="6">UPF0688 protein C1orf174 homolog</fullName>
    </submittedName>
</protein>
<dbReference type="PANTHER" id="PTHR28491:SF1">
    <property type="entry name" value="UPF0688 PROTEIN C1ORF174"/>
    <property type="match status" value="1"/>
</dbReference>
<reference evidence="6" key="1">
    <citation type="submission" date="2025-08" db="UniProtKB">
        <authorList>
            <consortium name="RefSeq"/>
        </authorList>
    </citation>
    <scope>IDENTIFICATION</scope>
</reference>
<evidence type="ECO:0000313" key="6">
    <source>
        <dbReference type="RefSeq" id="XP_012674592.1"/>
    </source>
</evidence>
<dbReference type="CTD" id="105892821"/>
<organism evidence="5 6">
    <name type="scientific">Clupea harengus</name>
    <name type="common">Atlantic herring</name>
    <dbReference type="NCBI Taxonomy" id="7950"/>
    <lineage>
        <taxon>Eukaryota</taxon>
        <taxon>Metazoa</taxon>
        <taxon>Chordata</taxon>
        <taxon>Craniata</taxon>
        <taxon>Vertebrata</taxon>
        <taxon>Euteleostomi</taxon>
        <taxon>Actinopterygii</taxon>
        <taxon>Neopterygii</taxon>
        <taxon>Teleostei</taxon>
        <taxon>Clupei</taxon>
        <taxon>Clupeiformes</taxon>
        <taxon>Clupeoidei</taxon>
        <taxon>Clupeidae</taxon>
        <taxon>Clupea</taxon>
    </lineage>
</organism>
<accession>A0A6P3VKZ2</accession>
<keyword evidence="3" id="KW-0539">Nucleus</keyword>
<dbReference type="InterPro" id="IPR031530">
    <property type="entry name" value="UPF0688"/>
</dbReference>
<dbReference type="RefSeq" id="XP_012674592.1">
    <property type="nucleotide sequence ID" value="XM_012819138.3"/>
</dbReference>
<evidence type="ECO:0000256" key="4">
    <source>
        <dbReference type="SAM" id="MobiDB-lite"/>
    </source>
</evidence>
<keyword evidence="5" id="KW-1185">Reference proteome</keyword>
<evidence type="ECO:0000256" key="1">
    <source>
        <dbReference type="ARBA" id="ARBA00004123"/>
    </source>
</evidence>
<comment type="subcellular location">
    <subcellularLocation>
        <location evidence="1">Nucleus</location>
    </subcellularLocation>
</comment>
<dbReference type="GeneID" id="105892821"/>
<evidence type="ECO:0000256" key="3">
    <source>
        <dbReference type="ARBA" id="ARBA00023242"/>
    </source>
</evidence>
<dbReference type="Proteomes" id="UP000515152">
    <property type="component" value="Chromosome 4"/>
</dbReference>
<dbReference type="GO" id="GO:0005634">
    <property type="term" value="C:nucleus"/>
    <property type="evidence" value="ECO:0007669"/>
    <property type="project" value="UniProtKB-SubCell"/>
</dbReference>
<name>A0A6P3VKZ2_CLUHA</name>
<dbReference type="OrthoDB" id="8730115at2759"/>
<dbReference type="Pfam" id="PF15772">
    <property type="entry name" value="UPF0688"/>
    <property type="match status" value="1"/>
</dbReference>
<evidence type="ECO:0000256" key="2">
    <source>
        <dbReference type="ARBA" id="ARBA00006634"/>
    </source>
</evidence>
<dbReference type="KEGG" id="char:105892821"/>
<sequence length="177" mass="19789">MNRKQRLVERGRFQLLVGRLRSETCHGKILMAVNSGEASRCSRTSLNVRSDGEECPTASTAITTKTRGRKKTGNSPSGGMVLRGKENTAKTLGSPPRSRTKVSTERMEECVSSTHENPAIIMDEDSNEIYPVGQFFGNLDHLPDYPERPSSTEAVGRGEHRRRHYYAKEEGEEDEPH</sequence>
<comment type="similarity">
    <text evidence="2">Belongs to the UPF0688 family.</text>
</comment>
<gene>
    <name evidence="6" type="primary">c4h1orf174</name>
</gene>
<feature type="region of interest" description="Disordered" evidence="4">
    <location>
        <begin position="59"/>
        <end position="114"/>
    </location>
</feature>
<proteinExistence type="inferred from homology"/>
<dbReference type="AlphaFoldDB" id="A0A6P3VKZ2"/>